<evidence type="ECO:0000313" key="3">
    <source>
        <dbReference type="EMBL" id="ATS18878.1"/>
    </source>
</evidence>
<feature type="transmembrane region" description="Helical" evidence="1">
    <location>
        <begin position="127"/>
        <end position="144"/>
    </location>
</feature>
<protein>
    <submittedName>
        <fullName evidence="3">Transglutaminase</fullName>
    </submittedName>
</protein>
<dbReference type="AlphaFoldDB" id="A0A2D2Q305"/>
<feature type="transmembrane region" description="Helical" evidence="1">
    <location>
        <begin position="74"/>
        <end position="97"/>
    </location>
</feature>
<dbReference type="PANTHER" id="PTHR42736:SF1">
    <property type="entry name" value="PROTEIN-GLUTAMINE GAMMA-GLUTAMYLTRANSFERASE"/>
    <property type="match status" value="1"/>
</dbReference>
<dbReference type="PANTHER" id="PTHR42736">
    <property type="entry name" value="PROTEIN-GLUTAMINE GAMMA-GLUTAMYLTRANSFERASE"/>
    <property type="match status" value="1"/>
</dbReference>
<name>A0A2D2Q305_PARLV</name>
<gene>
    <name evidence="3" type="ORF">BRW62_09125</name>
</gene>
<dbReference type="InterPro" id="IPR002931">
    <property type="entry name" value="Transglutaminase-like"/>
</dbReference>
<dbReference type="Gene3D" id="3.10.620.30">
    <property type="match status" value="1"/>
</dbReference>
<feature type="transmembrane region" description="Helical" evidence="1">
    <location>
        <begin position="51"/>
        <end position="67"/>
    </location>
</feature>
<sequence length="753" mass="84877">MFQAWLRPISASPMLAPAKHVEDSLILRLGVLCMVIVGIVATDIAAETQTSVWAIPLSIAGFSWSWWARRQRNVVAKLAIALGMVIALVVFLGRLAALSHDSRLLLAELLIQLQVLHSFDLPRRKDLGYSMVIALILISVAATLSQTMMFGVFLLVFLAIALPVLVLDYRSRLGLLPLAVNSLGMSWRQWFGLFVLILSLGLGVFVVLPRFPGYQIRTLPVSAEIQVDGEFDQTRVINPGYVSGRGGAGVGEELANQQFDSNFYYGFGSEIDQTLGGVMTPQEILRVRSQAPGFWRVLAFDEYTGRGWRISTNDAAEILRRSPWSFRYLLPQLPTRVPTREVIQTYTVVSEFSNLIPHLYDPRELYFPTREIARDPEGGLRAPVPLPEGLTYSVISHVPVRDRSVLRTAGKIRNPAAYRQYLQVPEALTPRLQTLAQDLLAKADRPIEEPYEQALYLTQALKQSYRLDTQIPKLAAEQDLVATFLFEWQGGYPDHFASALTLLLRSIGIPARLVTGLGTGEFNPFTGLYIVRNTDAYALTEAYFPELGWFLFDPIPGHDLYPATLEVDQTFSVLQQFWNWVTGWLPTPVTGFFGTLFAALESLLTQFMDLFSQGLGGIIQGILLLCGAAIALWFGIYLWQSWRYRQRLRRLSAIEQLYVQMLDWLAQQGFPKRNSQTPWEYAQYLRDVPQLDSLSQRAIDTLTHAYVSWRYGGAALPLPALRRALGQLKDQRWRSLQHTATHLNRLMRKGGSR</sequence>
<evidence type="ECO:0000313" key="4">
    <source>
        <dbReference type="Proteomes" id="UP000231057"/>
    </source>
</evidence>
<dbReference type="RefSeq" id="WP_099799215.1">
    <property type="nucleotide sequence ID" value="NZ_CP018092.1"/>
</dbReference>
<keyword evidence="4" id="KW-1185">Reference proteome</keyword>
<keyword evidence="1" id="KW-1133">Transmembrane helix</keyword>
<dbReference type="InterPro" id="IPR052901">
    <property type="entry name" value="Bact_TGase-like"/>
</dbReference>
<dbReference type="OrthoDB" id="9804872at2"/>
<feature type="transmembrane region" description="Helical" evidence="1">
    <location>
        <begin position="25"/>
        <end position="45"/>
    </location>
</feature>
<dbReference type="Proteomes" id="UP000231057">
    <property type="component" value="Chromosome"/>
</dbReference>
<feature type="domain" description="Transglutaminase-like" evidence="2">
    <location>
        <begin position="485"/>
        <end position="556"/>
    </location>
</feature>
<reference evidence="3 4" key="1">
    <citation type="submission" date="2016-11" db="EMBL/GenBank/DDBJ databases">
        <title>Complete genome sequence of thermophilic cyanobacteria strain Synechococcus sp. PCC6715.</title>
        <authorList>
            <person name="Tang J."/>
            <person name="Daroch M."/>
            <person name="Liang Y."/>
            <person name="Jiang D."/>
            <person name="Shah M."/>
        </authorList>
    </citation>
    <scope>NUCLEOTIDE SEQUENCE [LARGE SCALE GENOMIC DNA]</scope>
    <source>
        <strain evidence="3 4">PCC 6715</strain>
    </source>
</reference>
<feature type="transmembrane region" description="Helical" evidence="1">
    <location>
        <begin position="618"/>
        <end position="639"/>
    </location>
</feature>
<dbReference type="KEGG" id="slw:BRW62_09125"/>
<dbReference type="EMBL" id="CP018092">
    <property type="protein sequence ID" value="ATS18878.1"/>
    <property type="molecule type" value="Genomic_DNA"/>
</dbReference>
<dbReference type="SMART" id="SM00460">
    <property type="entry name" value="TGc"/>
    <property type="match status" value="1"/>
</dbReference>
<reference evidence="4" key="2">
    <citation type="journal article" date="2022" name="Front. Microbiol.">
        <title>Comparative Genomic Analysis Revealed Distinct Molecular Components and Organization of CO2-Concentrating Mechanism in Thermophilic Cyanobacteria.</title>
        <authorList>
            <person name="Tang J."/>
            <person name="Zhou H."/>
            <person name="Yao D."/>
            <person name="Riaz S."/>
            <person name="You D."/>
            <person name="Klepacz-Smolka A."/>
            <person name="Daroch M."/>
        </authorList>
    </citation>
    <scope>NUCLEOTIDE SEQUENCE [LARGE SCALE GENOMIC DNA]</scope>
    <source>
        <strain evidence="4">PCC 6715</strain>
    </source>
</reference>
<accession>A0A2D2Q305</accession>
<dbReference type="Pfam" id="PF13559">
    <property type="entry name" value="DUF4129"/>
    <property type="match status" value="1"/>
</dbReference>
<feature type="transmembrane region" description="Helical" evidence="1">
    <location>
        <begin position="189"/>
        <end position="208"/>
    </location>
</feature>
<dbReference type="InterPro" id="IPR038765">
    <property type="entry name" value="Papain-like_cys_pep_sf"/>
</dbReference>
<dbReference type="SUPFAM" id="SSF54001">
    <property type="entry name" value="Cysteine proteinases"/>
    <property type="match status" value="1"/>
</dbReference>
<dbReference type="InterPro" id="IPR025403">
    <property type="entry name" value="TgpA-like_C"/>
</dbReference>
<proteinExistence type="predicted"/>
<dbReference type="Pfam" id="PF01841">
    <property type="entry name" value="Transglut_core"/>
    <property type="match status" value="1"/>
</dbReference>
<evidence type="ECO:0000256" key="1">
    <source>
        <dbReference type="SAM" id="Phobius"/>
    </source>
</evidence>
<evidence type="ECO:0000259" key="2">
    <source>
        <dbReference type="SMART" id="SM00460"/>
    </source>
</evidence>
<dbReference type="Pfam" id="PF11992">
    <property type="entry name" value="TgpA_N"/>
    <property type="match status" value="1"/>
</dbReference>
<keyword evidence="1" id="KW-0472">Membrane</keyword>
<keyword evidence="1" id="KW-0812">Transmembrane</keyword>
<dbReference type="InterPro" id="IPR021878">
    <property type="entry name" value="TgpA_N"/>
</dbReference>
<feature type="transmembrane region" description="Helical" evidence="1">
    <location>
        <begin position="151"/>
        <end position="169"/>
    </location>
</feature>
<organism evidence="3 4">
    <name type="scientific">Parathermosynechococcus lividus PCC 6715</name>
    <dbReference type="NCBI Taxonomy" id="1917166"/>
    <lineage>
        <taxon>Bacteria</taxon>
        <taxon>Bacillati</taxon>
        <taxon>Cyanobacteriota</taxon>
        <taxon>Cyanophyceae</taxon>
        <taxon>Acaryochloridales</taxon>
        <taxon>Thermosynechococcaceae</taxon>
        <taxon>Parathermosynechococcus</taxon>
    </lineage>
</organism>
<feature type="transmembrane region" description="Helical" evidence="1">
    <location>
        <begin position="577"/>
        <end position="598"/>
    </location>
</feature>